<dbReference type="SUPFAM" id="SSF53167">
    <property type="entry name" value="Purine and uridine phosphorylases"/>
    <property type="match status" value="1"/>
</dbReference>
<protein>
    <recommendedName>
        <fullName evidence="3">Phosphorylase</fullName>
    </recommendedName>
</protein>
<dbReference type="GO" id="GO:0009116">
    <property type="term" value="P:nucleoside metabolic process"/>
    <property type="evidence" value="ECO:0007669"/>
    <property type="project" value="InterPro"/>
</dbReference>
<comment type="caution">
    <text evidence="1">The sequence shown here is derived from an EMBL/GenBank/DDBJ whole genome shotgun (WGS) entry which is preliminary data.</text>
</comment>
<dbReference type="PANTHER" id="PTHR37822">
    <property type="entry name" value="SPORE PHOTOPRODUCT LYASE-RELATED"/>
    <property type="match status" value="1"/>
</dbReference>
<dbReference type="GO" id="GO:1904047">
    <property type="term" value="F:S-adenosyl-L-methionine binding"/>
    <property type="evidence" value="ECO:0007669"/>
    <property type="project" value="TreeGrafter"/>
</dbReference>
<dbReference type="PANTHER" id="PTHR37822:SF2">
    <property type="entry name" value="SPORE PHOTOPRODUCT LYASE"/>
    <property type="match status" value="1"/>
</dbReference>
<dbReference type="InterPro" id="IPR049539">
    <property type="entry name" value="SPL"/>
</dbReference>
<dbReference type="GO" id="GO:0051539">
    <property type="term" value="F:4 iron, 4 sulfur cluster binding"/>
    <property type="evidence" value="ECO:0007669"/>
    <property type="project" value="TreeGrafter"/>
</dbReference>
<accession>A0A2P2DZL1</accession>
<dbReference type="Proteomes" id="UP000245133">
    <property type="component" value="Unassembled WGS sequence"/>
</dbReference>
<dbReference type="GO" id="GO:0003913">
    <property type="term" value="F:DNA photolyase activity"/>
    <property type="evidence" value="ECO:0007669"/>
    <property type="project" value="TreeGrafter"/>
</dbReference>
<dbReference type="RefSeq" id="WP_108975503.1">
    <property type="nucleotide sequence ID" value="NZ_BFBB01000003.1"/>
</dbReference>
<sequence length="288" mass="33303">MAALFFALLSEANPWIRDLKASPLKQQGHFRRFESDLHQIIVTGPGKLAMASAVTEYCLSNQEQREQTGFQILNIGIAGSPNIANPVGDFFWINRIHDQSMDRDFFPERILGKFPAKEANLLTVDQPISRHFTPKFVQLSESELSQWDLIDMEASGFFYAASLYVPIHQIFVGKMVSDHLEGTMCSPKEVESIVESHIETVKEFINITDSELADRLEKPIDFSDEINFAKHLQFTESMLHDLKDSLMYFHLRYPKQKIPRPQFETLQENWQKRDAKNYLKTWKALLYA</sequence>
<organism evidence="1 2">
    <name type="scientific">Leptospira ryugenii</name>
    <dbReference type="NCBI Taxonomy" id="1917863"/>
    <lineage>
        <taxon>Bacteria</taxon>
        <taxon>Pseudomonadati</taxon>
        <taxon>Spirochaetota</taxon>
        <taxon>Spirochaetia</taxon>
        <taxon>Leptospirales</taxon>
        <taxon>Leptospiraceae</taxon>
        <taxon>Leptospira</taxon>
    </lineage>
</organism>
<evidence type="ECO:0008006" key="3">
    <source>
        <dbReference type="Google" id="ProtNLM"/>
    </source>
</evidence>
<dbReference type="EMBL" id="BFBB01000003">
    <property type="protein sequence ID" value="GBF50072.1"/>
    <property type="molecule type" value="Genomic_DNA"/>
</dbReference>
<dbReference type="OrthoDB" id="21362at2"/>
<evidence type="ECO:0000313" key="2">
    <source>
        <dbReference type="Proteomes" id="UP000245133"/>
    </source>
</evidence>
<dbReference type="GO" id="GO:0042601">
    <property type="term" value="C:endospore-forming forespore"/>
    <property type="evidence" value="ECO:0007669"/>
    <property type="project" value="TreeGrafter"/>
</dbReference>
<dbReference type="Gene3D" id="3.40.50.1580">
    <property type="entry name" value="Nucleoside phosphorylase domain"/>
    <property type="match status" value="1"/>
</dbReference>
<dbReference type="InterPro" id="IPR035994">
    <property type="entry name" value="Nucleoside_phosphorylase_sf"/>
</dbReference>
<evidence type="ECO:0000313" key="1">
    <source>
        <dbReference type="EMBL" id="GBF50072.1"/>
    </source>
</evidence>
<reference evidence="1 2" key="1">
    <citation type="submission" date="2018-02" db="EMBL/GenBank/DDBJ databases">
        <title>Novel Leptospira species isolated from soil and water in Japan.</title>
        <authorList>
            <person name="Nakao R."/>
            <person name="Masuzawa T."/>
        </authorList>
    </citation>
    <scope>NUCLEOTIDE SEQUENCE [LARGE SCALE GENOMIC DNA]</scope>
    <source>
        <strain evidence="1 2">YH101</strain>
    </source>
</reference>
<keyword evidence="2" id="KW-1185">Reference proteome</keyword>
<dbReference type="AlphaFoldDB" id="A0A2P2DZL1"/>
<proteinExistence type="predicted"/>
<name>A0A2P2DZL1_9LEPT</name>
<gene>
    <name evidence="1" type="ORF">LPTSP4_15950</name>
</gene>